<reference evidence="1 2" key="1">
    <citation type="submission" date="2015-05" db="EMBL/GenBank/DDBJ databases">
        <authorList>
            <person name="Goodhead I."/>
        </authorList>
    </citation>
    <scope>NUCLEOTIDE SEQUENCE [LARGE SCALE GENOMIC DNA]</scope>
    <source>
        <strain evidence="2">morsitans</strain>
    </source>
</reference>
<sequence length="97" mass="10481">MGGSLYIERSQLRQLPDNFSLDDHLVLENTPITALPRNMCVGGCLNILGTGIIHLPEDLYVGERLLLNAEKMTGNVTCVPPSCRQIRCSVPASASAT</sequence>
<dbReference type="Proteomes" id="UP000245838">
    <property type="component" value="Chromosome sggmmb4_Chromosome"/>
</dbReference>
<evidence type="ECO:0000313" key="2">
    <source>
        <dbReference type="Proteomes" id="UP000245838"/>
    </source>
</evidence>
<gene>
    <name evidence="1" type="ORF">SGGMMB4_00482</name>
</gene>
<organism evidence="1 2">
    <name type="scientific">Sodalis glossinidius (strain morsitans)</name>
    <dbReference type="NCBI Taxonomy" id="343509"/>
    <lineage>
        <taxon>Bacteria</taxon>
        <taxon>Pseudomonadati</taxon>
        <taxon>Pseudomonadota</taxon>
        <taxon>Gammaproteobacteria</taxon>
        <taxon>Enterobacterales</taxon>
        <taxon>Bruguierivoracaceae</taxon>
        <taxon>Sodalis</taxon>
    </lineage>
</organism>
<name>A0A193QF86_SODGM</name>
<dbReference type="RefSeq" id="WP_041866540.1">
    <property type="nucleotide sequence ID" value="NC_007712.1"/>
</dbReference>
<evidence type="ECO:0000313" key="1">
    <source>
        <dbReference type="EMBL" id="CRL43818.1"/>
    </source>
</evidence>
<dbReference type="EMBL" id="LN854557">
    <property type="protein sequence ID" value="CRL43818.1"/>
    <property type="molecule type" value="Genomic_DNA"/>
</dbReference>
<accession>A0A193QF86</accession>
<dbReference type="BioCyc" id="SGLO343509:SGP1_RS01805-MONOMER"/>
<dbReference type="OrthoDB" id="8612764at2"/>
<dbReference type="AlphaFoldDB" id="A0A193QF86"/>
<protein>
    <submittedName>
        <fullName evidence="1">Uncharacterized protein</fullName>
    </submittedName>
</protein>
<proteinExistence type="predicted"/>